<dbReference type="AlphaFoldDB" id="A0A1T1DY18"/>
<gene>
    <name evidence="1" type="ORF">B1J93_04730</name>
</gene>
<evidence type="ECO:0000313" key="2">
    <source>
        <dbReference type="Proteomes" id="UP000191008"/>
    </source>
</evidence>
<dbReference type="Proteomes" id="UP000191008">
    <property type="component" value="Unassembled WGS sequence"/>
</dbReference>
<accession>A0A1T1DY18</accession>
<proteinExistence type="predicted"/>
<reference evidence="1 2" key="1">
    <citation type="submission" date="2017-02" db="EMBL/GenBank/DDBJ databases">
        <title>Comparative genomic analysis of Brazilian Leptospira kirschneri strains of different serogroups.</title>
        <authorList>
            <person name="Moreno L.Z."/>
            <person name="Miraglia F."/>
            <person name="Kremer F.S."/>
            <person name="Eslabao M.R."/>
            <person name="Lilenbaum W."/>
            <person name="Dellagostin O.A."/>
            <person name="Moreno A.M."/>
        </authorList>
    </citation>
    <scope>NUCLEOTIDE SEQUENCE [LARGE SCALE GENOMIC DNA]</scope>
    <source>
        <strain evidence="1 2">M110/06</strain>
    </source>
</reference>
<dbReference type="RefSeq" id="WP_082292768.1">
    <property type="nucleotide sequence ID" value="NZ_MVIT01000049.1"/>
</dbReference>
<organism evidence="1 2">
    <name type="scientific">Leptospira kirschneri serovar Pomona</name>
    <dbReference type="NCBI Taxonomy" id="561005"/>
    <lineage>
        <taxon>Bacteria</taxon>
        <taxon>Pseudomonadati</taxon>
        <taxon>Spirochaetota</taxon>
        <taxon>Spirochaetia</taxon>
        <taxon>Leptospirales</taxon>
        <taxon>Leptospiraceae</taxon>
        <taxon>Leptospira</taxon>
    </lineage>
</organism>
<name>A0A1T1DY18_9LEPT</name>
<evidence type="ECO:0008006" key="3">
    <source>
        <dbReference type="Google" id="ProtNLM"/>
    </source>
</evidence>
<evidence type="ECO:0000313" key="1">
    <source>
        <dbReference type="EMBL" id="OOV45513.1"/>
    </source>
</evidence>
<dbReference type="EMBL" id="MVIT01000049">
    <property type="protein sequence ID" value="OOV45513.1"/>
    <property type="molecule type" value="Genomic_DNA"/>
</dbReference>
<dbReference type="PROSITE" id="PS51257">
    <property type="entry name" value="PROKAR_LIPOPROTEIN"/>
    <property type="match status" value="1"/>
</dbReference>
<protein>
    <recommendedName>
        <fullName evidence="3">Lipoprotein</fullName>
    </recommendedName>
</protein>
<comment type="caution">
    <text evidence="1">The sequence shown here is derived from an EMBL/GenBank/DDBJ whole genome shotgun (WGS) entry which is preliminary data.</text>
</comment>
<sequence>MNKALVNLNILILFGMSIASCSSKSESKEELIKVEEFSKKFVSEYLERRYMFSEASEMTEIEKKYFDDETVFDPIGDLDNPYFYIVKDFKIANVSLDEGFYSVRIEFKITEECKIDKDKITDIRCGKVDKSKKSNIGVKKTEQGLKIDFDFDSRIVGSKLFESYVKHNGYKVIR</sequence>